<keyword evidence="3" id="KW-0285">Flavoprotein</keyword>
<evidence type="ECO:0000313" key="8">
    <source>
        <dbReference type="EMBL" id="EFE73398.2"/>
    </source>
</evidence>
<keyword evidence="4" id="KW-0274">FAD</keyword>
<evidence type="ECO:0000313" key="9">
    <source>
        <dbReference type="Proteomes" id="UP000003986"/>
    </source>
</evidence>
<dbReference type="Gene3D" id="3.30.9.10">
    <property type="entry name" value="D-Amino Acid Oxidase, subunit A, domain 2"/>
    <property type="match status" value="1"/>
</dbReference>
<comment type="cofactor">
    <cofactor evidence="1">
        <name>FAD</name>
        <dbReference type="ChEBI" id="CHEBI:57692"/>
    </cofactor>
</comment>
<sequence length="542" mass="58259">MTRSITMTTLQSVPALGTHPASGSLPSRAETRDQLSRATYDLLVIGGGILGISTAWHAAQSGLRVALVDAGDFAGATSSASSKLLHGGLRYLQTGAVKLVAENHFERRAVSREVAPHLANPLTFYLPVYKGGPHGAAKLGAGVFAYSALSAFGDGVGHVISPAKAQRDVPELRTDDLKAVAVYRDDQMNDARMALMTVRAAVDAGAVVLNHAAVTGLRFTRGRVTGAELKDSTDGTEFGVDARLVLNATGPWVDHLRKMEDPNAAPSIRLSKGAHLVLKRTRPWRAALATPIDKYRITFALPWEDMLLLGTTDEEYEGDPADVSVTEADTAQILDEAAFSIKDQQLSRDLITYSFAGLRVLPGGPGDTSKAKRETVVTEGRGGMLSVAGGKWTTFRHIGRTVMNKLAALPGHPLAEDMEPMNRLPRKLPLPGIANPNAVAHRLLIDGPAPGPRMAPDTARHLATHYGSLAFDIARLANENPELAERVHPDAPEIWAQVAYARDHEWAETADDVLRRRTTLTIRGLATDDVREGVEKLLADRD</sequence>
<dbReference type="PANTHER" id="PTHR11985">
    <property type="entry name" value="GLYCEROL-3-PHOSPHATE DEHYDROGENASE"/>
    <property type="match status" value="1"/>
</dbReference>
<gene>
    <name evidence="8" type="ORF">SSGG_00764</name>
</gene>
<evidence type="ECO:0000256" key="5">
    <source>
        <dbReference type="ARBA" id="ARBA00023002"/>
    </source>
</evidence>
<reference evidence="9" key="1">
    <citation type="submission" date="2008-10" db="EMBL/GenBank/DDBJ databases">
        <authorList>
            <person name="Molnar K."/>
        </authorList>
    </citation>
    <scope>NUCLEOTIDE SEQUENCE [LARGE SCALE GENOMIC DNA]</scope>
    <source>
        <strain evidence="9">NRRL 15998</strain>
    </source>
</reference>
<dbReference type="GO" id="GO:0004368">
    <property type="term" value="F:glycerol-3-phosphate dehydrogenase (quinone) activity"/>
    <property type="evidence" value="ECO:0007669"/>
    <property type="project" value="InterPro"/>
</dbReference>
<dbReference type="Gene3D" id="3.50.50.60">
    <property type="entry name" value="FAD/NAD(P)-binding domain"/>
    <property type="match status" value="1"/>
</dbReference>
<dbReference type="Gene3D" id="1.10.8.870">
    <property type="entry name" value="Alpha-glycerophosphate oxidase, cap domain"/>
    <property type="match status" value="1"/>
</dbReference>
<organism evidence="8 9">
    <name type="scientific">Streptomyces filamentosus NRRL 15998</name>
    <dbReference type="NCBI Taxonomy" id="457431"/>
    <lineage>
        <taxon>Bacteria</taxon>
        <taxon>Bacillati</taxon>
        <taxon>Actinomycetota</taxon>
        <taxon>Actinomycetes</taxon>
        <taxon>Kitasatosporales</taxon>
        <taxon>Streptomycetaceae</taxon>
        <taxon>Streptomyces</taxon>
    </lineage>
</organism>
<dbReference type="AlphaFoldDB" id="D6AMX1"/>
<dbReference type="InterPro" id="IPR006076">
    <property type="entry name" value="FAD-dep_OxRdtase"/>
</dbReference>
<protein>
    <submittedName>
        <fullName evidence="8">Glycerol-3-phosphate dehydrogenase</fullName>
    </submittedName>
</protein>
<evidence type="ECO:0000259" key="6">
    <source>
        <dbReference type="Pfam" id="PF01266"/>
    </source>
</evidence>
<feature type="domain" description="Alpha-glycerophosphate oxidase C-terminal" evidence="7">
    <location>
        <begin position="447"/>
        <end position="539"/>
    </location>
</feature>
<dbReference type="InterPro" id="IPR031656">
    <property type="entry name" value="DAO_C"/>
</dbReference>
<dbReference type="InterPro" id="IPR038299">
    <property type="entry name" value="DAO_C_sf"/>
</dbReference>
<feature type="domain" description="FAD dependent oxidoreductase" evidence="6">
    <location>
        <begin position="41"/>
        <end position="394"/>
    </location>
</feature>
<name>D6AMX1_STRFL</name>
<keyword evidence="5" id="KW-0560">Oxidoreductase</keyword>
<dbReference type="Pfam" id="PF16901">
    <property type="entry name" value="DAO_C"/>
    <property type="match status" value="1"/>
</dbReference>
<dbReference type="EMBL" id="DS999644">
    <property type="protein sequence ID" value="EFE73398.2"/>
    <property type="molecule type" value="Genomic_DNA"/>
</dbReference>
<dbReference type="GO" id="GO:0046168">
    <property type="term" value="P:glycerol-3-phosphate catabolic process"/>
    <property type="evidence" value="ECO:0007669"/>
    <property type="project" value="TreeGrafter"/>
</dbReference>
<dbReference type="InterPro" id="IPR036188">
    <property type="entry name" value="FAD/NAD-bd_sf"/>
</dbReference>
<evidence type="ECO:0000259" key="7">
    <source>
        <dbReference type="Pfam" id="PF16901"/>
    </source>
</evidence>
<dbReference type="Proteomes" id="UP000003986">
    <property type="component" value="Unassembled WGS sequence"/>
</dbReference>
<dbReference type="SUPFAM" id="SSF51905">
    <property type="entry name" value="FAD/NAD(P)-binding domain"/>
    <property type="match status" value="1"/>
</dbReference>
<comment type="similarity">
    <text evidence="2">Belongs to the FAD-dependent glycerol-3-phosphate dehydrogenase family.</text>
</comment>
<dbReference type="InterPro" id="IPR000447">
    <property type="entry name" value="G3P_DH_FAD-dep"/>
</dbReference>
<reference evidence="9" key="2">
    <citation type="submission" date="2008-12" db="EMBL/GenBank/DDBJ databases">
        <title>Annotation of Streptomyces roseosporus strain NRRL 15998.</title>
        <authorList>
            <consortium name="The Broad Institute Genome Sequencing Platform"/>
            <consortium name="Broad Institute Microbial Sequencing Center"/>
            <person name="Fischbach M."/>
            <person name="Ward D."/>
            <person name="Young S."/>
            <person name="Kodira C.D."/>
            <person name="Zeng Q."/>
            <person name="Koehrsen M."/>
            <person name="Godfrey P."/>
            <person name="Alvarado L."/>
            <person name="Berlin A.M."/>
            <person name="Borenstein D."/>
            <person name="Chen Z."/>
            <person name="Engels R."/>
            <person name="Freedman E."/>
            <person name="Gellesch M."/>
            <person name="Goldberg J."/>
            <person name="Griggs A."/>
            <person name="Gujja S."/>
            <person name="Heiman D.I."/>
            <person name="Hepburn T.A."/>
            <person name="Howarth C."/>
            <person name="Jen D."/>
            <person name="Larson L."/>
            <person name="Lewis B."/>
            <person name="Mehta T."/>
            <person name="Park D."/>
            <person name="Pearson M."/>
            <person name="Roberts A."/>
            <person name="Saif S."/>
            <person name="Shea T.D."/>
            <person name="Shenoy N."/>
            <person name="Sisk P."/>
            <person name="Stolte C."/>
            <person name="Sykes S.N."/>
            <person name="Walk T."/>
            <person name="White J."/>
            <person name="Yandava C."/>
            <person name="Straight P."/>
            <person name="Clardy J."/>
            <person name="Hung D."/>
            <person name="Kolter R."/>
            <person name="Mekalanos J."/>
            <person name="Walker S."/>
            <person name="Walsh C.T."/>
            <person name="Wieland B.L.C."/>
            <person name="Ilzarbe M."/>
            <person name="Galagan J."/>
            <person name="Nusbaum C."/>
            <person name="Birren B."/>
        </authorList>
    </citation>
    <scope>NUCLEOTIDE SEQUENCE [LARGE SCALE GENOMIC DNA]</scope>
    <source>
        <strain evidence="9">NRRL 15998</strain>
    </source>
</reference>
<proteinExistence type="inferred from homology"/>
<dbReference type="Pfam" id="PF01266">
    <property type="entry name" value="DAO"/>
    <property type="match status" value="1"/>
</dbReference>
<evidence type="ECO:0000256" key="2">
    <source>
        <dbReference type="ARBA" id="ARBA00007330"/>
    </source>
</evidence>
<evidence type="ECO:0000256" key="4">
    <source>
        <dbReference type="ARBA" id="ARBA00022827"/>
    </source>
</evidence>
<accession>D6AMX1</accession>
<evidence type="ECO:0000256" key="3">
    <source>
        <dbReference type="ARBA" id="ARBA00022630"/>
    </source>
</evidence>
<evidence type="ECO:0000256" key="1">
    <source>
        <dbReference type="ARBA" id="ARBA00001974"/>
    </source>
</evidence>
<dbReference type="PRINTS" id="PR01001">
    <property type="entry name" value="FADG3PDH"/>
</dbReference>
<dbReference type="PANTHER" id="PTHR11985:SF31">
    <property type="entry name" value="GLYCEROL-3-PHOSPHATE DEHYDROGENASE 2"/>
    <property type="match status" value="1"/>
</dbReference>